<dbReference type="PANTHER" id="PTHR47679:SF1">
    <property type="entry name" value="PROTEIN TORNADO 1"/>
    <property type="match status" value="1"/>
</dbReference>
<protein>
    <submittedName>
        <fullName evidence="1">Uncharacterized protein</fullName>
    </submittedName>
</protein>
<evidence type="ECO:0000313" key="2">
    <source>
        <dbReference type="Proteomes" id="UP001164929"/>
    </source>
</evidence>
<dbReference type="PANTHER" id="PTHR47679">
    <property type="entry name" value="PROTEIN TORNADO 1"/>
    <property type="match status" value="1"/>
</dbReference>
<sequence>MISGMTALCLHMFCEFRGEIHVVEDQIGCEVMQVDNMAVKSSAPYMKIFMKFVTFSLKIGAHLATAMGEMMPDLSREGAHLTGSSLLNVAQQEQLLLELWGLEHKAGGTEAGLQKAQET</sequence>
<dbReference type="EMBL" id="JAQIZT010000011">
    <property type="protein sequence ID" value="KAJ6979568.1"/>
    <property type="molecule type" value="Genomic_DNA"/>
</dbReference>
<comment type="caution">
    <text evidence="1">The sequence shown here is derived from an EMBL/GenBank/DDBJ whole genome shotgun (WGS) entry which is preliminary data.</text>
</comment>
<gene>
    <name evidence="1" type="ORF">NC653_027649</name>
</gene>
<reference evidence="1" key="1">
    <citation type="journal article" date="2023" name="Mol. Ecol. Resour.">
        <title>Chromosome-level genome assembly of a triploid poplar Populus alba 'Berolinensis'.</title>
        <authorList>
            <person name="Chen S."/>
            <person name="Yu Y."/>
            <person name="Wang X."/>
            <person name="Wang S."/>
            <person name="Zhang T."/>
            <person name="Zhou Y."/>
            <person name="He R."/>
            <person name="Meng N."/>
            <person name="Wang Y."/>
            <person name="Liu W."/>
            <person name="Liu Z."/>
            <person name="Liu J."/>
            <person name="Guo Q."/>
            <person name="Huang H."/>
            <person name="Sederoff R.R."/>
            <person name="Wang G."/>
            <person name="Qu G."/>
            <person name="Chen S."/>
        </authorList>
    </citation>
    <scope>NUCLEOTIDE SEQUENCE</scope>
    <source>
        <strain evidence="1">SC-2020</strain>
    </source>
</reference>
<dbReference type="AlphaFoldDB" id="A0AAD6Q748"/>
<keyword evidence="2" id="KW-1185">Reference proteome</keyword>
<accession>A0AAD6Q748</accession>
<proteinExistence type="predicted"/>
<name>A0AAD6Q748_9ROSI</name>
<organism evidence="1 2">
    <name type="scientific">Populus alba x Populus x berolinensis</name>
    <dbReference type="NCBI Taxonomy" id="444605"/>
    <lineage>
        <taxon>Eukaryota</taxon>
        <taxon>Viridiplantae</taxon>
        <taxon>Streptophyta</taxon>
        <taxon>Embryophyta</taxon>
        <taxon>Tracheophyta</taxon>
        <taxon>Spermatophyta</taxon>
        <taxon>Magnoliopsida</taxon>
        <taxon>eudicotyledons</taxon>
        <taxon>Gunneridae</taxon>
        <taxon>Pentapetalae</taxon>
        <taxon>rosids</taxon>
        <taxon>fabids</taxon>
        <taxon>Malpighiales</taxon>
        <taxon>Salicaceae</taxon>
        <taxon>Saliceae</taxon>
        <taxon>Populus</taxon>
    </lineage>
</organism>
<evidence type="ECO:0000313" key="1">
    <source>
        <dbReference type="EMBL" id="KAJ6979568.1"/>
    </source>
</evidence>
<dbReference type="Proteomes" id="UP001164929">
    <property type="component" value="Chromosome 11"/>
</dbReference>